<organism evidence="8 9">
    <name type="scientific">Thiospirochaeta perfilievii</name>
    <dbReference type="NCBI Taxonomy" id="252967"/>
    <lineage>
        <taxon>Bacteria</taxon>
        <taxon>Pseudomonadati</taxon>
        <taxon>Spirochaetota</taxon>
        <taxon>Spirochaetia</taxon>
        <taxon>Spirochaetales</taxon>
        <taxon>Spirochaetaceae</taxon>
        <taxon>Thiospirochaeta</taxon>
    </lineage>
</organism>
<dbReference type="Pfam" id="PF03547">
    <property type="entry name" value="Mem_trans"/>
    <property type="match status" value="1"/>
</dbReference>
<feature type="transmembrane region" description="Helical" evidence="7">
    <location>
        <begin position="34"/>
        <end position="52"/>
    </location>
</feature>
<dbReference type="PANTHER" id="PTHR36838:SF3">
    <property type="entry name" value="TRANSPORTER AUXIN EFFLUX CARRIER EC FAMILY"/>
    <property type="match status" value="1"/>
</dbReference>
<feature type="transmembrane region" description="Helical" evidence="7">
    <location>
        <begin position="161"/>
        <end position="179"/>
    </location>
</feature>
<keyword evidence="4 7" id="KW-0812">Transmembrane</keyword>
<dbReference type="InterPro" id="IPR004776">
    <property type="entry name" value="Mem_transp_PIN-like"/>
</dbReference>
<dbReference type="GO" id="GO:0055085">
    <property type="term" value="P:transmembrane transport"/>
    <property type="evidence" value="ECO:0007669"/>
    <property type="project" value="InterPro"/>
</dbReference>
<feature type="transmembrane region" description="Helical" evidence="7">
    <location>
        <begin position="191"/>
        <end position="209"/>
    </location>
</feature>
<keyword evidence="5 7" id="KW-1133">Transmembrane helix</keyword>
<feature type="transmembrane region" description="Helical" evidence="7">
    <location>
        <begin position="281"/>
        <end position="304"/>
    </location>
</feature>
<feature type="transmembrane region" description="Helical" evidence="7">
    <location>
        <begin position="58"/>
        <end position="82"/>
    </location>
</feature>
<evidence type="ECO:0000313" key="8">
    <source>
        <dbReference type="EMBL" id="QEN03646.1"/>
    </source>
</evidence>
<feature type="transmembrane region" description="Helical" evidence="7">
    <location>
        <begin position="254"/>
        <end position="274"/>
    </location>
</feature>
<proteinExistence type="predicted"/>
<dbReference type="AlphaFoldDB" id="A0A5C1QA21"/>
<evidence type="ECO:0000256" key="1">
    <source>
        <dbReference type="ARBA" id="ARBA00004141"/>
    </source>
</evidence>
<protein>
    <submittedName>
        <fullName evidence="8">Permease</fullName>
    </submittedName>
</protein>
<dbReference type="PANTHER" id="PTHR36838">
    <property type="entry name" value="AUXIN EFFLUX CARRIER FAMILY PROTEIN"/>
    <property type="match status" value="1"/>
</dbReference>
<dbReference type="RefSeq" id="WP_149566904.1">
    <property type="nucleotide sequence ID" value="NZ_CP035807.1"/>
</dbReference>
<accession>A0A5C1QA21</accession>
<keyword evidence="3" id="KW-1003">Cell membrane</keyword>
<comment type="subcellular location">
    <subcellularLocation>
        <location evidence="1">Membrane</location>
        <topology evidence="1">Multi-pass membrane protein</topology>
    </subcellularLocation>
</comment>
<dbReference type="Proteomes" id="UP000323824">
    <property type="component" value="Chromosome"/>
</dbReference>
<feature type="transmembrane region" description="Helical" evidence="7">
    <location>
        <begin position="230"/>
        <end position="248"/>
    </location>
</feature>
<dbReference type="OrthoDB" id="371211at2"/>
<evidence type="ECO:0000256" key="2">
    <source>
        <dbReference type="ARBA" id="ARBA00022448"/>
    </source>
</evidence>
<feature type="transmembrane region" description="Helical" evidence="7">
    <location>
        <begin position="6"/>
        <end position="22"/>
    </location>
</feature>
<dbReference type="KEGG" id="sper:EW093_02665"/>
<feature type="transmembrane region" description="Helical" evidence="7">
    <location>
        <begin position="94"/>
        <end position="114"/>
    </location>
</feature>
<feature type="transmembrane region" description="Helical" evidence="7">
    <location>
        <begin position="120"/>
        <end position="140"/>
    </location>
</feature>
<keyword evidence="2" id="KW-0813">Transport</keyword>
<evidence type="ECO:0000313" key="9">
    <source>
        <dbReference type="Proteomes" id="UP000323824"/>
    </source>
</evidence>
<evidence type="ECO:0000256" key="5">
    <source>
        <dbReference type="ARBA" id="ARBA00022989"/>
    </source>
</evidence>
<evidence type="ECO:0000256" key="7">
    <source>
        <dbReference type="SAM" id="Phobius"/>
    </source>
</evidence>
<reference evidence="8 9" key="1">
    <citation type="submission" date="2019-02" db="EMBL/GenBank/DDBJ databases">
        <authorList>
            <person name="Fomenkov A."/>
            <person name="Dubinina G."/>
            <person name="Grabovich M."/>
            <person name="Vincze T."/>
            <person name="Roberts R.J."/>
        </authorList>
    </citation>
    <scope>NUCLEOTIDE SEQUENCE [LARGE SCALE GENOMIC DNA]</scope>
    <source>
        <strain evidence="8 9">P</strain>
    </source>
</reference>
<sequence length="305" mass="33628">MNSILSILPITLLFLLGLLIKKKGILKQSTIKDLKLIVADFALPALVFKAYLDVIIDSGNIVIVLIMFTIPLIMGLIGKLLYYPLKINSSYFPYLLTGFETGMLGYAIFIAFFGTDQLSSLAIVDLGQGLFVFFVLLPSLKKMIVGKQSLKETTISFIKSPVIIAILGGLTLGSLGFNLESNPLLTSFSGFLDIVGSLTMPLIMISLGYEIEFKKDGFIKAFKTILIRKTILILIAILFNKYIIIGLLKLPEIYTSAAFIVFLMPPPFVISIFMDQDDKDNLGYVTNTLSISIIVSIVLLLFILS</sequence>
<dbReference type="EMBL" id="CP035807">
    <property type="protein sequence ID" value="QEN03646.1"/>
    <property type="molecule type" value="Genomic_DNA"/>
</dbReference>
<evidence type="ECO:0000256" key="3">
    <source>
        <dbReference type="ARBA" id="ARBA00022475"/>
    </source>
</evidence>
<name>A0A5C1QA21_9SPIO</name>
<evidence type="ECO:0000256" key="4">
    <source>
        <dbReference type="ARBA" id="ARBA00022692"/>
    </source>
</evidence>
<keyword evidence="6 7" id="KW-0472">Membrane</keyword>
<dbReference type="GO" id="GO:0016020">
    <property type="term" value="C:membrane"/>
    <property type="evidence" value="ECO:0007669"/>
    <property type="project" value="UniProtKB-SubCell"/>
</dbReference>
<reference evidence="8 9" key="2">
    <citation type="submission" date="2019-09" db="EMBL/GenBank/DDBJ databases">
        <title>Complete Genome Sequence and Methylome Analysis of free living Spirochaetas.</title>
        <authorList>
            <person name="Leshcheva N."/>
            <person name="Mikheeva N."/>
        </authorList>
    </citation>
    <scope>NUCLEOTIDE SEQUENCE [LARGE SCALE GENOMIC DNA]</scope>
    <source>
        <strain evidence="8 9">P</strain>
    </source>
</reference>
<evidence type="ECO:0000256" key="6">
    <source>
        <dbReference type="ARBA" id="ARBA00023136"/>
    </source>
</evidence>
<gene>
    <name evidence="8" type="ORF">EW093_02665</name>
</gene>
<keyword evidence="9" id="KW-1185">Reference proteome</keyword>